<dbReference type="GO" id="GO:0008408">
    <property type="term" value="F:3'-5' exonuclease activity"/>
    <property type="evidence" value="ECO:0007669"/>
    <property type="project" value="TreeGrafter"/>
</dbReference>
<dbReference type="SMART" id="SM00479">
    <property type="entry name" value="EXOIII"/>
    <property type="match status" value="1"/>
</dbReference>
<evidence type="ECO:0000313" key="5">
    <source>
        <dbReference type="EMBL" id="OGY80023.1"/>
    </source>
</evidence>
<dbReference type="Proteomes" id="UP000177165">
    <property type="component" value="Unassembled WGS sequence"/>
</dbReference>
<evidence type="ECO:0000313" key="6">
    <source>
        <dbReference type="Proteomes" id="UP000177165"/>
    </source>
</evidence>
<dbReference type="Gene3D" id="3.30.420.10">
    <property type="entry name" value="Ribonuclease H-like superfamily/Ribonuclease H"/>
    <property type="match status" value="1"/>
</dbReference>
<dbReference type="STRING" id="1798540.A3B74_05200"/>
<organism evidence="5 6">
    <name type="scientific">Candidatus Kerfeldbacteria bacterium RIFCSPHIGHO2_02_FULL_42_14</name>
    <dbReference type="NCBI Taxonomy" id="1798540"/>
    <lineage>
        <taxon>Bacteria</taxon>
        <taxon>Candidatus Kerfeldiibacteriota</taxon>
    </lineage>
</organism>
<keyword evidence="3" id="KW-0269">Exonuclease</keyword>
<dbReference type="GO" id="GO:0005829">
    <property type="term" value="C:cytosol"/>
    <property type="evidence" value="ECO:0007669"/>
    <property type="project" value="TreeGrafter"/>
</dbReference>
<dbReference type="PANTHER" id="PTHR30231:SF4">
    <property type="entry name" value="PROTEIN NEN2"/>
    <property type="match status" value="1"/>
</dbReference>
<proteinExistence type="predicted"/>
<dbReference type="InterPro" id="IPR036397">
    <property type="entry name" value="RNaseH_sf"/>
</dbReference>
<keyword evidence="2" id="KW-0378">Hydrolase</keyword>
<comment type="caution">
    <text evidence="5">The sequence shown here is derived from an EMBL/GenBank/DDBJ whole genome shotgun (WGS) entry which is preliminary data.</text>
</comment>
<name>A0A1G2AT34_9BACT</name>
<dbReference type="EMBL" id="MHKB01000002">
    <property type="protein sequence ID" value="OGY80023.1"/>
    <property type="molecule type" value="Genomic_DNA"/>
</dbReference>
<sequence length="190" mass="22037">MRKQQLVNMRNHPLVFFDIETTGIIPEQHEIIELAYVVADQHTLRILKEKSLQVQVKHLETADPFALSIIQYEKRDWSDAMPLRQALAQFLEDANDGLLIGQNISFDWAFLRRALSSEGLEDTLHYHRLDIMSMAFLVLHDVPELKKFSLKELTTYFHVPLNKEHEALSDAHATLAVYKKLREMTPKSTS</sequence>
<evidence type="ECO:0000259" key="4">
    <source>
        <dbReference type="SMART" id="SM00479"/>
    </source>
</evidence>
<accession>A0A1G2AT34</accession>
<evidence type="ECO:0000256" key="3">
    <source>
        <dbReference type="ARBA" id="ARBA00022839"/>
    </source>
</evidence>
<evidence type="ECO:0000256" key="1">
    <source>
        <dbReference type="ARBA" id="ARBA00022722"/>
    </source>
</evidence>
<dbReference type="InterPro" id="IPR012337">
    <property type="entry name" value="RNaseH-like_sf"/>
</dbReference>
<protein>
    <recommendedName>
        <fullName evidence="4">Exonuclease domain-containing protein</fullName>
    </recommendedName>
</protein>
<dbReference type="PANTHER" id="PTHR30231">
    <property type="entry name" value="DNA POLYMERASE III SUBUNIT EPSILON"/>
    <property type="match status" value="1"/>
</dbReference>
<keyword evidence="1" id="KW-0540">Nuclease</keyword>
<dbReference type="InterPro" id="IPR013520">
    <property type="entry name" value="Ribonucl_H"/>
</dbReference>
<evidence type="ECO:0000256" key="2">
    <source>
        <dbReference type="ARBA" id="ARBA00022801"/>
    </source>
</evidence>
<dbReference type="GO" id="GO:0003676">
    <property type="term" value="F:nucleic acid binding"/>
    <property type="evidence" value="ECO:0007669"/>
    <property type="project" value="InterPro"/>
</dbReference>
<dbReference type="Pfam" id="PF00929">
    <property type="entry name" value="RNase_T"/>
    <property type="match status" value="1"/>
</dbReference>
<dbReference type="SUPFAM" id="SSF53098">
    <property type="entry name" value="Ribonuclease H-like"/>
    <property type="match status" value="1"/>
</dbReference>
<dbReference type="CDD" id="cd06127">
    <property type="entry name" value="DEDDh"/>
    <property type="match status" value="1"/>
</dbReference>
<gene>
    <name evidence="5" type="ORF">A3B74_05200</name>
</gene>
<reference evidence="5 6" key="1">
    <citation type="journal article" date="2016" name="Nat. Commun.">
        <title>Thousands of microbial genomes shed light on interconnected biogeochemical processes in an aquifer system.</title>
        <authorList>
            <person name="Anantharaman K."/>
            <person name="Brown C.T."/>
            <person name="Hug L.A."/>
            <person name="Sharon I."/>
            <person name="Castelle C.J."/>
            <person name="Probst A.J."/>
            <person name="Thomas B.C."/>
            <person name="Singh A."/>
            <person name="Wilkins M.J."/>
            <person name="Karaoz U."/>
            <person name="Brodie E.L."/>
            <person name="Williams K.H."/>
            <person name="Hubbard S.S."/>
            <person name="Banfield J.F."/>
        </authorList>
    </citation>
    <scope>NUCLEOTIDE SEQUENCE [LARGE SCALE GENOMIC DNA]</scope>
</reference>
<dbReference type="AlphaFoldDB" id="A0A1G2AT34"/>
<feature type="domain" description="Exonuclease" evidence="4">
    <location>
        <begin position="13"/>
        <end position="187"/>
    </location>
</feature>